<gene>
    <name evidence="20" type="ORF">SELMODRAFT_172624</name>
</gene>
<dbReference type="FunFam" id="3.30.200.20:FF:000178">
    <property type="entry name" value="serine/threonine-protein kinase PBS1-like"/>
    <property type="match status" value="1"/>
</dbReference>
<dbReference type="OrthoDB" id="543442at2759"/>
<dbReference type="Gene3D" id="3.30.200.20">
    <property type="entry name" value="Phosphorylase Kinase, domain 1"/>
    <property type="match status" value="1"/>
</dbReference>
<evidence type="ECO:0000256" key="9">
    <source>
        <dbReference type="ARBA" id="ARBA00022741"/>
    </source>
</evidence>
<keyword evidence="9 16" id="KW-0547">Nucleotide-binding</keyword>
<dbReference type="GO" id="GO:0004672">
    <property type="term" value="F:protein kinase activity"/>
    <property type="evidence" value="ECO:0007669"/>
    <property type="project" value="InterPro"/>
</dbReference>
<keyword evidence="5" id="KW-0808">Transferase</keyword>
<feature type="chain" id="PRO_5003121932" description="Protein kinase domain-containing protein" evidence="18">
    <location>
        <begin position="21"/>
        <end position="662"/>
    </location>
</feature>
<evidence type="ECO:0000313" key="21">
    <source>
        <dbReference type="Proteomes" id="UP000001514"/>
    </source>
</evidence>
<keyword evidence="15" id="KW-0325">Glycoprotein</keyword>
<evidence type="ECO:0000256" key="8">
    <source>
        <dbReference type="ARBA" id="ARBA00022734"/>
    </source>
</evidence>
<evidence type="ECO:0000256" key="11">
    <source>
        <dbReference type="ARBA" id="ARBA00022840"/>
    </source>
</evidence>
<dbReference type="InterPro" id="IPR011009">
    <property type="entry name" value="Kinase-like_dom_sf"/>
</dbReference>
<dbReference type="Gene3D" id="2.60.120.200">
    <property type="match status" value="1"/>
</dbReference>
<evidence type="ECO:0000256" key="18">
    <source>
        <dbReference type="SAM" id="SignalP"/>
    </source>
</evidence>
<keyword evidence="11 16" id="KW-0067">ATP-binding</keyword>
<dbReference type="InterPro" id="IPR050528">
    <property type="entry name" value="L-type_Lectin-RKs"/>
</dbReference>
<evidence type="ECO:0000256" key="12">
    <source>
        <dbReference type="ARBA" id="ARBA00022989"/>
    </source>
</evidence>
<dbReference type="Gramene" id="EFJ26303">
    <property type="protein sequence ID" value="EFJ26303"/>
    <property type="gene ID" value="SELMODRAFT_172624"/>
</dbReference>
<dbReference type="InterPro" id="IPR000719">
    <property type="entry name" value="Prot_kinase_dom"/>
</dbReference>
<protein>
    <recommendedName>
        <fullName evidence="19">Protein kinase domain-containing protein</fullName>
    </recommendedName>
</protein>
<comment type="similarity">
    <text evidence="3">In the C-terminal section; belongs to the protein kinase superfamily. Ser/Thr protein kinase family.</text>
</comment>
<keyword evidence="14" id="KW-0675">Receptor</keyword>
<dbReference type="GO" id="GO:0005886">
    <property type="term" value="C:plasma membrane"/>
    <property type="evidence" value="ECO:0000318"/>
    <property type="project" value="GO_Central"/>
</dbReference>
<keyword evidence="6 17" id="KW-0812">Transmembrane</keyword>
<dbReference type="PROSITE" id="PS50011">
    <property type="entry name" value="PROTEIN_KINASE_DOM"/>
    <property type="match status" value="1"/>
</dbReference>
<evidence type="ECO:0000313" key="20">
    <source>
        <dbReference type="EMBL" id="EFJ26303.1"/>
    </source>
</evidence>
<dbReference type="EMBL" id="GL377584">
    <property type="protein sequence ID" value="EFJ26303.1"/>
    <property type="molecule type" value="Genomic_DNA"/>
</dbReference>
<keyword evidence="8" id="KW-0430">Lectin</keyword>
<dbReference type="HOGENOM" id="CLU_000288_62_3_1"/>
<dbReference type="SUPFAM" id="SSF49899">
    <property type="entry name" value="Concanavalin A-like lectins/glucanases"/>
    <property type="match status" value="1"/>
</dbReference>
<feature type="signal peptide" evidence="18">
    <location>
        <begin position="1"/>
        <end position="20"/>
    </location>
</feature>
<dbReference type="CDD" id="cd06899">
    <property type="entry name" value="lectin_legume_LecRK_Arcelin_ConA"/>
    <property type="match status" value="1"/>
</dbReference>
<dbReference type="Proteomes" id="UP000001514">
    <property type="component" value="Unassembled WGS sequence"/>
</dbReference>
<dbReference type="InterPro" id="IPR017441">
    <property type="entry name" value="Protein_kinase_ATP_BS"/>
</dbReference>
<dbReference type="STRING" id="88036.D8RMA6"/>
<dbReference type="OMA" id="WSLSIET"/>
<evidence type="ECO:0000256" key="7">
    <source>
        <dbReference type="ARBA" id="ARBA00022729"/>
    </source>
</evidence>
<keyword evidence="13 17" id="KW-0472">Membrane</keyword>
<keyword evidence="12 17" id="KW-1133">Transmembrane helix</keyword>
<evidence type="ECO:0000256" key="4">
    <source>
        <dbReference type="ARBA" id="ARBA00022475"/>
    </source>
</evidence>
<dbReference type="InterPro" id="IPR013320">
    <property type="entry name" value="ConA-like_dom_sf"/>
</dbReference>
<keyword evidence="4" id="KW-1003">Cell membrane</keyword>
<dbReference type="CDD" id="cd14066">
    <property type="entry name" value="STKc_IRAK"/>
    <property type="match status" value="1"/>
</dbReference>
<dbReference type="Pfam" id="PF00139">
    <property type="entry name" value="Lectin_legB"/>
    <property type="match status" value="1"/>
</dbReference>
<evidence type="ECO:0000259" key="19">
    <source>
        <dbReference type="PROSITE" id="PS50011"/>
    </source>
</evidence>
<name>D8RMA6_SELML</name>
<dbReference type="KEGG" id="smo:SELMODRAFT_172624"/>
<feature type="transmembrane region" description="Helical" evidence="17">
    <location>
        <begin position="289"/>
        <end position="311"/>
    </location>
</feature>
<dbReference type="FunFam" id="1.10.510.10:FF:000240">
    <property type="entry name" value="Lectin-domain containing receptor kinase A4.3"/>
    <property type="match status" value="1"/>
</dbReference>
<dbReference type="InterPro" id="IPR008271">
    <property type="entry name" value="Ser/Thr_kinase_AS"/>
</dbReference>
<dbReference type="Gene3D" id="1.10.510.10">
    <property type="entry name" value="Transferase(Phosphotransferase) domain 1"/>
    <property type="match status" value="1"/>
</dbReference>
<evidence type="ECO:0000256" key="14">
    <source>
        <dbReference type="ARBA" id="ARBA00023170"/>
    </source>
</evidence>
<sequence length="662" mass="73080">MEVKALVLASLLSFLRLAAGQSFTLSSASFNSEERGYLSSGDATYEPSCGCVHLTTSEWNQQPVNSSGRIVYRHPFDFRDDSLRGVASFNTSFTFQIVRVFEDGNSGIGPGAGMAFMLVPEANMRLPKNSYGFYMGLLNETMQGNNSTHMLAVEFDDVLNTDVGDPSASHAGVDINSVISVATANLTGEFNLTANYTLTAWIEYDATTDCLEVRMARNSTERPREFLLRTNFSSRGWKLSGVLNQERMYVGFSAATGQDCFQFHRLYAWNFTMSRVTKCNGVDCPVVKVLVALSVALALALMVALAMVVVFRRTKKIAYTIHMPESVGITRFSFKELRSATRGFSKKLLLGRGGFASVYKGTLKDRTAVAIKYLNRDKAEADSENSIAQFVAEIRVIGQLRHRNLVGLKGFCFERAKFCLVYEYMPNRSLDKHLFDPKGKLEWHQRLAILRGVAEGLAFLHEGWQQRVLHRDVKAANVLLDASFGAKLGDFGFSKLVDHGTGSWYMTAVGTTGYMAPELYTGRATERSDVYSFGILALEVVSGRRATSLSKDKNDEDSVLLDWVRELACDGRDMEAVDPRLHEAAARAEDIVRAIRLGLHCCQLEAYKRPTMRACCQLLQSNAACLEAPPMPAIVSSPSVRGLSLDGSGEGFNVDDDANHSS</sequence>
<dbReference type="Pfam" id="PF00069">
    <property type="entry name" value="Pkinase"/>
    <property type="match status" value="1"/>
</dbReference>
<dbReference type="GO" id="GO:0030246">
    <property type="term" value="F:carbohydrate binding"/>
    <property type="evidence" value="ECO:0007669"/>
    <property type="project" value="UniProtKB-KW"/>
</dbReference>
<organism evidence="21">
    <name type="scientific">Selaginella moellendorffii</name>
    <name type="common">Spikemoss</name>
    <dbReference type="NCBI Taxonomy" id="88036"/>
    <lineage>
        <taxon>Eukaryota</taxon>
        <taxon>Viridiplantae</taxon>
        <taxon>Streptophyta</taxon>
        <taxon>Embryophyta</taxon>
        <taxon>Tracheophyta</taxon>
        <taxon>Lycopodiopsida</taxon>
        <taxon>Selaginellales</taxon>
        <taxon>Selaginellaceae</taxon>
        <taxon>Selaginella</taxon>
    </lineage>
</organism>
<evidence type="ECO:0000256" key="10">
    <source>
        <dbReference type="ARBA" id="ARBA00022777"/>
    </source>
</evidence>
<feature type="domain" description="Protein kinase" evidence="19">
    <location>
        <begin position="344"/>
        <end position="634"/>
    </location>
</feature>
<evidence type="ECO:0000256" key="2">
    <source>
        <dbReference type="ARBA" id="ARBA00008536"/>
    </source>
</evidence>
<feature type="binding site" evidence="16">
    <location>
        <position position="372"/>
    </location>
    <ligand>
        <name>ATP</name>
        <dbReference type="ChEBI" id="CHEBI:30616"/>
    </ligand>
</feature>
<evidence type="ECO:0000256" key="15">
    <source>
        <dbReference type="ARBA" id="ARBA00023180"/>
    </source>
</evidence>
<accession>D8RMA6</accession>
<dbReference type="InterPro" id="IPR001220">
    <property type="entry name" value="Legume_lectin_dom"/>
</dbReference>
<dbReference type="PROSITE" id="PS00108">
    <property type="entry name" value="PROTEIN_KINASE_ST"/>
    <property type="match status" value="1"/>
</dbReference>
<dbReference type="InParanoid" id="D8RMA6"/>
<keyword evidence="10" id="KW-0418">Kinase</keyword>
<dbReference type="GO" id="GO:0002229">
    <property type="term" value="P:defense response to oomycetes"/>
    <property type="evidence" value="ECO:0007669"/>
    <property type="project" value="UniProtKB-ARBA"/>
</dbReference>
<comment type="similarity">
    <text evidence="2">In the N-terminal section; belongs to the leguminous lectin family.</text>
</comment>
<evidence type="ECO:0000256" key="5">
    <source>
        <dbReference type="ARBA" id="ARBA00022679"/>
    </source>
</evidence>
<reference evidence="20 21" key="1">
    <citation type="journal article" date="2011" name="Science">
        <title>The Selaginella genome identifies genetic changes associated with the evolution of vascular plants.</title>
        <authorList>
            <person name="Banks J.A."/>
            <person name="Nishiyama T."/>
            <person name="Hasebe M."/>
            <person name="Bowman J.L."/>
            <person name="Gribskov M."/>
            <person name="dePamphilis C."/>
            <person name="Albert V.A."/>
            <person name="Aono N."/>
            <person name="Aoyama T."/>
            <person name="Ambrose B.A."/>
            <person name="Ashton N.W."/>
            <person name="Axtell M.J."/>
            <person name="Barker E."/>
            <person name="Barker M.S."/>
            <person name="Bennetzen J.L."/>
            <person name="Bonawitz N.D."/>
            <person name="Chapple C."/>
            <person name="Cheng C."/>
            <person name="Correa L.G."/>
            <person name="Dacre M."/>
            <person name="DeBarry J."/>
            <person name="Dreyer I."/>
            <person name="Elias M."/>
            <person name="Engstrom E.M."/>
            <person name="Estelle M."/>
            <person name="Feng L."/>
            <person name="Finet C."/>
            <person name="Floyd S.K."/>
            <person name="Frommer W.B."/>
            <person name="Fujita T."/>
            <person name="Gramzow L."/>
            <person name="Gutensohn M."/>
            <person name="Harholt J."/>
            <person name="Hattori M."/>
            <person name="Heyl A."/>
            <person name="Hirai T."/>
            <person name="Hiwatashi Y."/>
            <person name="Ishikawa M."/>
            <person name="Iwata M."/>
            <person name="Karol K.G."/>
            <person name="Koehler B."/>
            <person name="Kolukisaoglu U."/>
            <person name="Kubo M."/>
            <person name="Kurata T."/>
            <person name="Lalonde S."/>
            <person name="Li K."/>
            <person name="Li Y."/>
            <person name="Litt A."/>
            <person name="Lyons E."/>
            <person name="Manning G."/>
            <person name="Maruyama T."/>
            <person name="Michael T.P."/>
            <person name="Mikami K."/>
            <person name="Miyazaki S."/>
            <person name="Morinaga S."/>
            <person name="Murata T."/>
            <person name="Mueller-Roeber B."/>
            <person name="Nelson D.R."/>
            <person name="Obara M."/>
            <person name="Oguri Y."/>
            <person name="Olmstead R.G."/>
            <person name="Onodera N."/>
            <person name="Petersen B.L."/>
            <person name="Pils B."/>
            <person name="Prigge M."/>
            <person name="Rensing S.A."/>
            <person name="Riano-Pachon D.M."/>
            <person name="Roberts A.W."/>
            <person name="Sato Y."/>
            <person name="Scheller H.V."/>
            <person name="Schulz B."/>
            <person name="Schulz C."/>
            <person name="Shakirov E.V."/>
            <person name="Shibagaki N."/>
            <person name="Shinohara N."/>
            <person name="Shippen D.E."/>
            <person name="Soerensen I."/>
            <person name="Sotooka R."/>
            <person name="Sugimoto N."/>
            <person name="Sugita M."/>
            <person name="Sumikawa N."/>
            <person name="Tanurdzic M."/>
            <person name="Theissen G."/>
            <person name="Ulvskov P."/>
            <person name="Wakazuki S."/>
            <person name="Weng J.K."/>
            <person name="Willats W.W."/>
            <person name="Wipf D."/>
            <person name="Wolf P.G."/>
            <person name="Yang L."/>
            <person name="Zimmer A.D."/>
            <person name="Zhu Q."/>
            <person name="Mitros T."/>
            <person name="Hellsten U."/>
            <person name="Loque D."/>
            <person name="Otillar R."/>
            <person name="Salamov A."/>
            <person name="Schmutz J."/>
            <person name="Shapiro H."/>
            <person name="Lindquist E."/>
            <person name="Lucas S."/>
            <person name="Rokhsar D."/>
            <person name="Grigoriev I.V."/>
        </authorList>
    </citation>
    <scope>NUCLEOTIDE SEQUENCE [LARGE SCALE GENOMIC DNA]</scope>
</reference>
<evidence type="ECO:0000256" key="13">
    <source>
        <dbReference type="ARBA" id="ARBA00023136"/>
    </source>
</evidence>
<keyword evidence="21" id="KW-1185">Reference proteome</keyword>
<dbReference type="GO" id="GO:0005524">
    <property type="term" value="F:ATP binding"/>
    <property type="evidence" value="ECO:0007669"/>
    <property type="project" value="UniProtKB-UniRule"/>
</dbReference>
<keyword evidence="7 18" id="KW-0732">Signal</keyword>
<evidence type="ECO:0000256" key="16">
    <source>
        <dbReference type="PROSITE-ProRule" id="PRU10141"/>
    </source>
</evidence>
<comment type="subcellular location">
    <subcellularLocation>
        <location evidence="1">Cell membrane</location>
        <topology evidence="1">Single-pass type I membrane protein</topology>
    </subcellularLocation>
</comment>
<evidence type="ECO:0000256" key="3">
    <source>
        <dbReference type="ARBA" id="ARBA00010217"/>
    </source>
</evidence>
<evidence type="ECO:0000256" key="6">
    <source>
        <dbReference type="ARBA" id="ARBA00022692"/>
    </source>
</evidence>
<dbReference type="PROSITE" id="PS00107">
    <property type="entry name" value="PROTEIN_KINASE_ATP"/>
    <property type="match status" value="1"/>
</dbReference>
<evidence type="ECO:0000256" key="17">
    <source>
        <dbReference type="SAM" id="Phobius"/>
    </source>
</evidence>
<proteinExistence type="inferred from homology"/>
<dbReference type="SUPFAM" id="SSF56112">
    <property type="entry name" value="Protein kinase-like (PK-like)"/>
    <property type="match status" value="1"/>
</dbReference>
<dbReference type="AlphaFoldDB" id="D8RMA6"/>
<dbReference type="PANTHER" id="PTHR27007">
    <property type="match status" value="1"/>
</dbReference>
<dbReference type="SMART" id="SM00220">
    <property type="entry name" value="S_TKc"/>
    <property type="match status" value="1"/>
</dbReference>
<evidence type="ECO:0000256" key="1">
    <source>
        <dbReference type="ARBA" id="ARBA00004251"/>
    </source>
</evidence>